<dbReference type="Pfam" id="PF00690">
    <property type="entry name" value="Cation_ATPase_N"/>
    <property type="match status" value="1"/>
</dbReference>
<evidence type="ECO:0000256" key="4">
    <source>
        <dbReference type="ARBA" id="ARBA00022692"/>
    </source>
</evidence>
<keyword evidence="6" id="KW-0067">ATP-binding</keyword>
<evidence type="ECO:0000256" key="1">
    <source>
        <dbReference type="ARBA" id="ARBA00004651"/>
    </source>
</evidence>
<dbReference type="Pfam" id="PF00689">
    <property type="entry name" value="Cation_ATPase_C"/>
    <property type="match status" value="1"/>
</dbReference>
<sequence>MEYAWHFLELSEVFKHTDSNADGVLTGSIQNRIKKYGRNTLPEEKPLSVTRLFLSQFHNPLIYILLVAFGISLSLGHLSDAIFIIVVLLINTTVGFYQEYKADRSILALKKIVSVSVRVIRDGNLKEIDSTELVTGDVFLLRAGDKVPADARIFESKNLKINESNLTGEWAAVHKKEGVVEEKSSLGDRVNMVFMGTLVEEGSGKAIVVEIGSRTAIGNIVSLVKETEERKTPLQKKLSKLSRLTGTFVLFVISLVVIIGYLQGQSFTDIFIASLALAVSAIPAGLLPAITVILVLGMNRILKQKGLVRKLVANETLGSVTVICTDKTGTLTEGKMQVSHIFASKDELFNNGDGLPPKEAGNGVESHILALKTSLFTSEAFIENPNDELTEWIVRGRSTEQALVLASAHAGLEQRRLNTEYKIVEQQPFDSSKKYALSIREFNGKRILYATGAPEIILEKSHFVHCDKIDHMEEEKRTALLNKLDGLAKKGLRVVACAYRELDKNASIENVDELLEKLTFIGFIALKDPLREETKQSIIETKRAGIRTVLITGDHRHTALAIATEVGIEAREDTILDGKEVEDMDEKLLKEKAKTVNIYARVSPEHKLKIIRALQANNEVVAMVGDGVNDAPALKAADVGVTVGSGTDVAKEVADVILLDNNFKTIVKAIEQGRVVYENIRKVFVYLIADDFSELFIFLAAMIFGLPLPLVAAQILWINLVEDGFPDIALTTEQETKGVMDEKPRNPNESILSRPMRKWMISIFFITGSAAFLLFVGFWNMTGDLEKARVMVFALMCLDSLIFAFAVRSFKRPLWRKDIFSNYFLNGAVVIGLILLAGAVYFAPLQKLLSTQSLMATEWLIILLISTVEIIILEFFKKRYFRGNLMVGYREKSNVKYV</sequence>
<dbReference type="Pfam" id="PF13246">
    <property type="entry name" value="Cation_ATPase"/>
    <property type="match status" value="1"/>
</dbReference>
<dbReference type="InterPro" id="IPR044492">
    <property type="entry name" value="P_typ_ATPase_HD_dom"/>
</dbReference>
<dbReference type="GO" id="GO:0005886">
    <property type="term" value="C:plasma membrane"/>
    <property type="evidence" value="ECO:0007669"/>
    <property type="project" value="UniProtKB-SubCell"/>
</dbReference>
<gene>
    <name evidence="12" type="ORF">A3A96_02005</name>
</gene>
<keyword evidence="8 10" id="KW-1133">Transmembrane helix</keyword>
<evidence type="ECO:0000256" key="10">
    <source>
        <dbReference type="SAM" id="Phobius"/>
    </source>
</evidence>
<comment type="caution">
    <text evidence="12">The sequence shown here is derived from an EMBL/GenBank/DDBJ whole genome shotgun (WGS) entry which is preliminary data.</text>
</comment>
<evidence type="ECO:0000256" key="7">
    <source>
        <dbReference type="ARBA" id="ARBA00022967"/>
    </source>
</evidence>
<feature type="transmembrane region" description="Helical" evidence="10">
    <location>
        <begin position="823"/>
        <end position="844"/>
    </location>
</feature>
<dbReference type="SUPFAM" id="SSF56784">
    <property type="entry name" value="HAD-like"/>
    <property type="match status" value="1"/>
</dbReference>
<feature type="transmembrane region" description="Helical" evidence="10">
    <location>
        <begin position="244"/>
        <end position="264"/>
    </location>
</feature>
<dbReference type="InterPro" id="IPR050510">
    <property type="entry name" value="Cation_transp_ATPase_P-type"/>
</dbReference>
<dbReference type="InterPro" id="IPR008250">
    <property type="entry name" value="ATPase_P-typ_transduc_dom_A_sf"/>
</dbReference>
<proteinExistence type="inferred from homology"/>
<protein>
    <recommendedName>
        <fullName evidence="11">Cation-transporting P-type ATPase N-terminal domain-containing protein</fullName>
    </recommendedName>
</protein>
<feature type="transmembrane region" description="Helical" evidence="10">
    <location>
        <begin position="270"/>
        <end position="296"/>
    </location>
</feature>
<evidence type="ECO:0000256" key="2">
    <source>
        <dbReference type="ARBA" id="ARBA00005675"/>
    </source>
</evidence>
<dbReference type="InterPro" id="IPR059000">
    <property type="entry name" value="ATPase_P-type_domA"/>
</dbReference>
<dbReference type="SUPFAM" id="SSF81653">
    <property type="entry name" value="Calcium ATPase, transduction domain A"/>
    <property type="match status" value="1"/>
</dbReference>
<dbReference type="PRINTS" id="PR00119">
    <property type="entry name" value="CATATPASE"/>
</dbReference>
<dbReference type="PANTHER" id="PTHR43294:SF21">
    <property type="entry name" value="CATION TRANSPORTING ATPASE"/>
    <property type="match status" value="1"/>
</dbReference>
<dbReference type="SFLD" id="SFLDG00002">
    <property type="entry name" value="C1.7:_P-type_atpase_like"/>
    <property type="match status" value="1"/>
</dbReference>
<evidence type="ECO:0000256" key="3">
    <source>
        <dbReference type="ARBA" id="ARBA00022475"/>
    </source>
</evidence>
<dbReference type="Pfam" id="PF08282">
    <property type="entry name" value="Hydrolase_3"/>
    <property type="match status" value="1"/>
</dbReference>
<dbReference type="SFLD" id="SFLDS00003">
    <property type="entry name" value="Haloacid_Dehalogenase"/>
    <property type="match status" value="1"/>
</dbReference>
<dbReference type="SUPFAM" id="SSF81665">
    <property type="entry name" value="Calcium ATPase, transmembrane domain M"/>
    <property type="match status" value="1"/>
</dbReference>
<dbReference type="Proteomes" id="UP000177707">
    <property type="component" value="Unassembled WGS sequence"/>
</dbReference>
<reference evidence="12 13" key="1">
    <citation type="journal article" date="2016" name="Nat. Commun.">
        <title>Thousands of microbial genomes shed light on interconnected biogeochemical processes in an aquifer system.</title>
        <authorList>
            <person name="Anantharaman K."/>
            <person name="Brown C.T."/>
            <person name="Hug L.A."/>
            <person name="Sharon I."/>
            <person name="Castelle C.J."/>
            <person name="Probst A.J."/>
            <person name="Thomas B.C."/>
            <person name="Singh A."/>
            <person name="Wilkins M.J."/>
            <person name="Karaoz U."/>
            <person name="Brodie E.L."/>
            <person name="Williams K.H."/>
            <person name="Hubbard S.S."/>
            <person name="Banfield J.F."/>
        </authorList>
    </citation>
    <scope>NUCLEOTIDE SEQUENCE [LARGE SCALE GENOMIC DNA]</scope>
</reference>
<dbReference type="InterPro" id="IPR023214">
    <property type="entry name" value="HAD_sf"/>
</dbReference>
<keyword evidence="3" id="KW-1003">Cell membrane</keyword>
<keyword evidence="5" id="KW-0547">Nucleotide-binding</keyword>
<dbReference type="SMART" id="SM00831">
    <property type="entry name" value="Cation_ATPase_N"/>
    <property type="match status" value="1"/>
</dbReference>
<dbReference type="Gene3D" id="2.70.150.10">
    <property type="entry name" value="Calcium-transporting ATPase, cytoplasmic transduction domain A"/>
    <property type="match status" value="1"/>
</dbReference>
<organism evidence="12 13">
    <name type="scientific">Candidatus Zambryskibacteria bacterium RIFCSPLOWO2_01_FULL_39_39</name>
    <dbReference type="NCBI Taxonomy" id="1802758"/>
    <lineage>
        <taxon>Bacteria</taxon>
        <taxon>Candidatus Zambryskiibacteriota</taxon>
    </lineage>
</organism>
<dbReference type="NCBIfam" id="TIGR01494">
    <property type="entry name" value="ATPase_P-type"/>
    <property type="match status" value="3"/>
</dbReference>
<dbReference type="InterPro" id="IPR001757">
    <property type="entry name" value="P_typ_ATPase"/>
</dbReference>
<evidence type="ECO:0000259" key="11">
    <source>
        <dbReference type="SMART" id="SM00831"/>
    </source>
</evidence>
<feature type="transmembrane region" description="Helical" evidence="10">
    <location>
        <begin position="61"/>
        <end position="90"/>
    </location>
</feature>
<dbReference type="SFLD" id="SFLDF00027">
    <property type="entry name" value="p-type_atpase"/>
    <property type="match status" value="1"/>
</dbReference>
<dbReference type="InterPro" id="IPR018303">
    <property type="entry name" value="ATPase_P-typ_P_site"/>
</dbReference>
<feature type="domain" description="Cation-transporting P-type ATPase N-terminal" evidence="11">
    <location>
        <begin position="4"/>
        <end position="77"/>
    </location>
</feature>
<dbReference type="InterPro" id="IPR023298">
    <property type="entry name" value="ATPase_P-typ_TM_dom_sf"/>
</dbReference>
<feature type="transmembrane region" description="Helical" evidence="10">
    <location>
        <begin position="856"/>
        <end position="876"/>
    </location>
</feature>
<evidence type="ECO:0000256" key="6">
    <source>
        <dbReference type="ARBA" id="ARBA00022840"/>
    </source>
</evidence>
<dbReference type="STRING" id="1802758.A3A96_02005"/>
<accession>A0A1G2TW27</accession>
<dbReference type="Gene3D" id="3.40.1110.10">
    <property type="entry name" value="Calcium-transporting ATPase, cytoplasmic domain N"/>
    <property type="match status" value="1"/>
</dbReference>
<comment type="similarity">
    <text evidence="2">Belongs to the cation transport ATPase (P-type) (TC 3.A.3) family. Type IIA subfamily.</text>
</comment>
<dbReference type="InterPro" id="IPR006068">
    <property type="entry name" value="ATPase_P-typ_cation-transptr_C"/>
</dbReference>
<dbReference type="Pfam" id="PF00122">
    <property type="entry name" value="E1-E2_ATPase"/>
    <property type="match status" value="1"/>
</dbReference>
<evidence type="ECO:0000313" key="12">
    <source>
        <dbReference type="EMBL" id="OHB01497.1"/>
    </source>
</evidence>
<comment type="subcellular location">
    <subcellularLocation>
        <location evidence="1">Cell membrane</location>
        <topology evidence="1">Multi-pass membrane protein</topology>
    </subcellularLocation>
</comment>
<keyword evidence="9 10" id="KW-0472">Membrane</keyword>
<dbReference type="InterPro" id="IPR023299">
    <property type="entry name" value="ATPase_P-typ_cyto_dom_N"/>
</dbReference>
<evidence type="ECO:0000256" key="9">
    <source>
        <dbReference type="ARBA" id="ARBA00023136"/>
    </source>
</evidence>
<keyword evidence="4 10" id="KW-0812">Transmembrane</keyword>
<evidence type="ECO:0000256" key="5">
    <source>
        <dbReference type="ARBA" id="ARBA00022741"/>
    </source>
</evidence>
<evidence type="ECO:0000256" key="8">
    <source>
        <dbReference type="ARBA" id="ARBA00022989"/>
    </source>
</evidence>
<dbReference type="GO" id="GO:0005524">
    <property type="term" value="F:ATP binding"/>
    <property type="evidence" value="ECO:0007669"/>
    <property type="project" value="UniProtKB-KW"/>
</dbReference>
<dbReference type="PROSITE" id="PS00154">
    <property type="entry name" value="ATPASE_E1_E2"/>
    <property type="match status" value="1"/>
</dbReference>
<dbReference type="Gene3D" id="3.40.50.1000">
    <property type="entry name" value="HAD superfamily/HAD-like"/>
    <property type="match status" value="1"/>
</dbReference>
<dbReference type="Gene3D" id="1.20.1110.10">
    <property type="entry name" value="Calcium-transporting ATPase, transmembrane domain"/>
    <property type="match status" value="1"/>
</dbReference>
<dbReference type="PRINTS" id="PR00120">
    <property type="entry name" value="HATPASE"/>
</dbReference>
<dbReference type="PANTHER" id="PTHR43294">
    <property type="entry name" value="SODIUM/POTASSIUM-TRANSPORTING ATPASE SUBUNIT ALPHA"/>
    <property type="match status" value="1"/>
</dbReference>
<dbReference type="AlphaFoldDB" id="A0A1G2TW27"/>
<dbReference type="InterPro" id="IPR036412">
    <property type="entry name" value="HAD-like_sf"/>
</dbReference>
<dbReference type="GO" id="GO:0016887">
    <property type="term" value="F:ATP hydrolysis activity"/>
    <property type="evidence" value="ECO:0007669"/>
    <property type="project" value="InterPro"/>
</dbReference>
<dbReference type="SUPFAM" id="SSF81660">
    <property type="entry name" value="Metal cation-transporting ATPase, ATP-binding domain N"/>
    <property type="match status" value="1"/>
</dbReference>
<feature type="transmembrane region" description="Helical" evidence="10">
    <location>
        <begin position="759"/>
        <end position="779"/>
    </location>
</feature>
<name>A0A1G2TW27_9BACT</name>
<evidence type="ECO:0000313" key="13">
    <source>
        <dbReference type="Proteomes" id="UP000177707"/>
    </source>
</evidence>
<dbReference type="EMBL" id="MHWB01000012">
    <property type="protein sequence ID" value="OHB01497.1"/>
    <property type="molecule type" value="Genomic_DNA"/>
</dbReference>
<keyword evidence="7" id="KW-1278">Translocase</keyword>
<dbReference type="InterPro" id="IPR004014">
    <property type="entry name" value="ATPase_P-typ_cation-transptr_N"/>
</dbReference>